<feature type="domain" description="Polysaccharide lyase family 8 central" evidence="5">
    <location>
        <begin position="419"/>
        <end position="677"/>
    </location>
</feature>
<dbReference type="Gene3D" id="2.60.220.10">
    <property type="entry name" value="Polysaccharide lyase family 8-like, C-terminal"/>
    <property type="match status" value="1"/>
</dbReference>
<dbReference type="Pfam" id="PF02278">
    <property type="entry name" value="Lyase_8"/>
    <property type="match status" value="1"/>
</dbReference>
<gene>
    <name evidence="8" type="ORF">NGB36_31345</name>
</gene>
<dbReference type="PANTHER" id="PTHR38481">
    <property type="entry name" value="HYALURONATE LYASE"/>
    <property type="match status" value="1"/>
</dbReference>
<keyword evidence="2" id="KW-0732">Signal</keyword>
<dbReference type="InterPro" id="IPR006311">
    <property type="entry name" value="TAT_signal"/>
</dbReference>
<keyword evidence="3 8" id="KW-0456">Lyase</keyword>
<dbReference type="Proteomes" id="UP001057702">
    <property type="component" value="Unassembled WGS sequence"/>
</dbReference>
<dbReference type="Gene3D" id="2.70.98.10">
    <property type="match status" value="1"/>
</dbReference>
<accession>A0ABT1Q6E3</accession>
<dbReference type="SUPFAM" id="SSF48230">
    <property type="entry name" value="Chondroitin AC/alginate lyase"/>
    <property type="match status" value="1"/>
</dbReference>
<evidence type="ECO:0000256" key="1">
    <source>
        <dbReference type="ARBA" id="ARBA00006699"/>
    </source>
</evidence>
<dbReference type="PANTHER" id="PTHR38481:SF1">
    <property type="entry name" value="HYALURONATE LYASE"/>
    <property type="match status" value="1"/>
</dbReference>
<sequence length="801" mass="84648">MCDPSLGPVPTSRRAVLIGTATVTAAALGLTLRTAGTAAAGDEGDAYDRLRLRWKELALGSGFDPAASPFAERLTRLGRSAAAFAATMAPASGSVWPDLPLAVNSGHLTGSCSRLNAMAQAWAQPGTGHTGGAALGAAVVEGLGALVRFVRDRRTKQHGNWWDWRIGSPRLLGDTCVLVYSLLTRRQLAGCLAALDHLVPDSAVASYSGTSTGANRTDMCRVLAVRGVLGKDAARLTLARDALSPVFTEVTTGDGLYADGSFIQHGCIPYTGSYGDVQLDGLARLFALLSGSPWEVTDPRKQSIFDAIEHAYAPFVHNGLVIDSVSGRAISRGPFPSDHPRTPQSDHTRGHRLIAHIAMLAESASTADKARWQGLVKGWIERDRHSPVLDDTRLGIDDLARLQALGTNGVTPLPEPVGHRFFPAMDRCVHRRPGWTAALSMASDRVAYYETGNGENLRGWHTGAGMLYWWAGGATDGQYSDGFWPTVDPYRLPGTTASRKRLSDGEGGPWGAARPDARWVGGTTDGEFAAIGQELKGLSSTMTARKSWFFLDDAVICLGTGIRSRDGTGVDTVVDSRGLGASGEAGLLVDGVPQPGHDGWSAVFPRARWAHLEGHGGYVFPGGAPVHALRASRIGSWHAINSGCCLTPVTRRYVTLWFDHGTDPADAGYAYVLMPGAGPREVADRAADPDWLRILADTAGRHAVQVSRLGVTAANFWAPGIAGPLASSGPASILLRRGHNTTTICIAAPDRTGAPFEFTWHHPVHAVVSRDPGIEVLATGAALTLRVSPGTACGALTTVVV</sequence>
<evidence type="ECO:0000259" key="5">
    <source>
        <dbReference type="Pfam" id="PF02278"/>
    </source>
</evidence>
<dbReference type="InterPro" id="IPR012970">
    <property type="entry name" value="Lyase_8_alpha_N"/>
</dbReference>
<dbReference type="RefSeq" id="WP_255924026.1">
    <property type="nucleotide sequence ID" value="NZ_JANFNG010000046.1"/>
</dbReference>
<keyword evidence="9" id="KW-1185">Reference proteome</keyword>
<dbReference type="PROSITE" id="PS51318">
    <property type="entry name" value="TAT"/>
    <property type="match status" value="1"/>
</dbReference>
<dbReference type="GO" id="GO:0016829">
    <property type="term" value="F:lyase activity"/>
    <property type="evidence" value="ECO:0007669"/>
    <property type="project" value="UniProtKB-KW"/>
</dbReference>
<comment type="similarity">
    <text evidence="1">Belongs to the polysaccharide lyase 8 family.</text>
</comment>
<feature type="domain" description="Polysaccharide lyase 8 N-terminal alpha-helical" evidence="7">
    <location>
        <begin position="54"/>
        <end position="377"/>
    </location>
</feature>
<feature type="domain" description="Polysaccharide lyase family 8 C-terminal" evidence="6">
    <location>
        <begin position="693"/>
        <end position="754"/>
    </location>
</feature>
<dbReference type="InterPro" id="IPR011013">
    <property type="entry name" value="Gal_mutarotase_sf_dom"/>
</dbReference>
<dbReference type="EMBL" id="JANFNG010000046">
    <property type="protein sequence ID" value="MCQ4084940.1"/>
    <property type="molecule type" value="Genomic_DNA"/>
</dbReference>
<dbReference type="InterPro" id="IPR003159">
    <property type="entry name" value="Lyase_8_central_dom"/>
</dbReference>
<evidence type="ECO:0000256" key="2">
    <source>
        <dbReference type="ARBA" id="ARBA00022729"/>
    </source>
</evidence>
<dbReference type="SUPFAM" id="SSF74650">
    <property type="entry name" value="Galactose mutarotase-like"/>
    <property type="match status" value="1"/>
</dbReference>
<dbReference type="InterPro" id="IPR008929">
    <property type="entry name" value="Chondroitin_lyas"/>
</dbReference>
<dbReference type="Pfam" id="PF02884">
    <property type="entry name" value="Lyase_8_C"/>
    <property type="match status" value="1"/>
</dbReference>
<evidence type="ECO:0000256" key="3">
    <source>
        <dbReference type="ARBA" id="ARBA00023239"/>
    </source>
</evidence>
<evidence type="ECO:0000313" key="9">
    <source>
        <dbReference type="Proteomes" id="UP001057702"/>
    </source>
</evidence>
<evidence type="ECO:0000259" key="7">
    <source>
        <dbReference type="Pfam" id="PF08124"/>
    </source>
</evidence>
<reference evidence="8" key="1">
    <citation type="submission" date="2022-06" db="EMBL/GenBank/DDBJ databases">
        <title>Draft genome sequence of Streptomyces sp. RB6PN25 isolated from peat swamp forest in Thailand.</title>
        <authorList>
            <person name="Duangmal K."/>
            <person name="Klaysubun C."/>
        </authorList>
    </citation>
    <scope>NUCLEOTIDE SEQUENCE</scope>
    <source>
        <strain evidence="8">RB6PN25</strain>
    </source>
</reference>
<name>A0ABT1Q6E3_9ACTN</name>
<dbReference type="SUPFAM" id="SSF49863">
    <property type="entry name" value="Hyaluronate lyase-like, C-terminal domain"/>
    <property type="match status" value="1"/>
</dbReference>
<evidence type="ECO:0000259" key="6">
    <source>
        <dbReference type="Pfam" id="PF02884"/>
    </source>
</evidence>
<dbReference type="InterPro" id="IPR004103">
    <property type="entry name" value="Lyase_8_C"/>
</dbReference>
<evidence type="ECO:0000256" key="4">
    <source>
        <dbReference type="SAM" id="MobiDB-lite"/>
    </source>
</evidence>
<organism evidence="8 9">
    <name type="scientific">Streptomyces humicola</name>
    <dbReference type="NCBI Taxonomy" id="2953240"/>
    <lineage>
        <taxon>Bacteria</taxon>
        <taxon>Bacillati</taxon>
        <taxon>Actinomycetota</taxon>
        <taxon>Actinomycetes</taxon>
        <taxon>Kitasatosporales</taxon>
        <taxon>Streptomycetaceae</taxon>
        <taxon>Streptomyces</taxon>
    </lineage>
</organism>
<protein>
    <submittedName>
        <fullName evidence="8">Polysaccharide lyase 8 family protein</fullName>
    </submittedName>
</protein>
<comment type="caution">
    <text evidence="8">The sequence shown here is derived from an EMBL/GenBank/DDBJ whole genome shotgun (WGS) entry which is preliminary data.</text>
</comment>
<evidence type="ECO:0000313" key="8">
    <source>
        <dbReference type="EMBL" id="MCQ4084940.1"/>
    </source>
</evidence>
<feature type="region of interest" description="Disordered" evidence="4">
    <location>
        <begin position="498"/>
        <end position="517"/>
    </location>
</feature>
<dbReference type="InterPro" id="IPR038970">
    <property type="entry name" value="Lyase_8"/>
</dbReference>
<dbReference type="Pfam" id="PF08124">
    <property type="entry name" value="Lyase_8_N"/>
    <property type="match status" value="1"/>
</dbReference>
<dbReference type="InterPro" id="IPR011071">
    <property type="entry name" value="Lyase_8-like_C"/>
</dbReference>
<proteinExistence type="inferred from homology"/>
<dbReference type="Gene3D" id="1.50.10.100">
    <property type="entry name" value="Chondroitin AC/alginate lyase"/>
    <property type="match status" value="1"/>
</dbReference>
<dbReference type="CDD" id="cd01083">
    <property type="entry name" value="GAG_Lyase"/>
    <property type="match status" value="1"/>
</dbReference>
<dbReference type="InterPro" id="IPR014718">
    <property type="entry name" value="GH-type_carb-bd"/>
</dbReference>